<dbReference type="OrthoDB" id="3515845at2"/>
<gene>
    <name evidence="1" type="ORF">ACT18_00810</name>
</gene>
<dbReference type="RefSeq" id="WP_065286787.1">
    <property type="nucleotide sequence ID" value="NZ_LFOE01000001.1"/>
</dbReference>
<evidence type="ECO:0000313" key="1">
    <source>
        <dbReference type="EMBL" id="OBY33513.1"/>
    </source>
</evidence>
<keyword evidence="2" id="KW-1185">Reference proteome</keyword>
<sequence>MTQPAATDPSALDGLYWNFTWPLGLKKLVDGALKQQQTSPNTPSIGAPSVREWFSQPRASTDDTTEVIQINFKSPSAISAFSMEIKRVSVRVEVWYQDRLNNWAQVFDNNRIPLSLILTPTGVPDSWYKWQGDIYPIVAKALQIRATRMPSSVLGDTSYVIGIRNALLRRNIYDRNAGRLPISSEQDAIGNVISKYIKDWDAPRAIDNNYTSYWKSAPQPDPNAVVNLFLDLRGDDNSPQYVDALDMQPLYNNQILNIYYSIDDTVGTRQLNPVTLPPDTDENTSWKVDTGRWDTSLAPTGTSSYLFPMSIGPLVNQDMWIGIEWIPDFDPVNDHLANNPNLFTVTPSNNSGTQWWPTIYYDVVAGAIALAFTDGTDTKTYSATLSPALVPGHPLRIAVGWTYESQSVYIKVCLQNGTVIAHLLDENPDLPAQVTVDGEDGFTNFRGRFTSHIVKLEDYTGHASAFLANPNVYVSPDKLLAHENGKLPSTTLDNAVYAANWTLQTHGSGGTDESFFSNKTWTPVWKNFLTGPGKLYFPQKISAKYLKLEFTNLTQEPYPVYDSGIKTVYQTFPISVQQTATTQHPGLLNGGLMELGTELFQGANGIGSVNWLNPASVSAAVDRIYGTTVSPVTVITGASTISSELPSTATSSTVVTNTPRTESANPYVYKRATPNSQVLAGNAITTLINDTIENITTISNGIAEAINDAFTPLVSWARNPTGAAPVQGSDWWKFPGGTFAMPAAVMNGLTALTDTVFGRAPSTVTRTRFVTTSVHRYDIKTVTRDAALAYFAGVREVMALSTTYISGQDPASFDFNVYQIGSSHWSNSDGQAAQLDTGPVTTTGRTYSIINPGFDHNLDNWTLNPADKWSRDGSVGRWKLGALTAVADGTSMDALSSYIDVTPGDEIRFGCWVWWKDLVGTDGTPAFGIGGASYLDDTEVDSSIVFAGIDPANYAATTTSWVHLDYTWTVPTGVNKVHIRPFIDESMTAGQPWFDSVTVGPKVETQAVLANSFTTRSTFAKVNCTFNDSGLVRSDSMWAQADPLDTNIDPLQLAYYVTTTSDNVPTGMWGDTFATWSDSTTKWGADVSLVAMTIDPNMVYNGLRSVHFTRAAGAGEAGLIIAQWTNFIANAMVRPCVVFYKPTQSNNQITLRIKRISDGAYISQEIITKPASGYWYTHQGQFVVVPDSDDQEYFLEVTVSGDDADEIYINDCYCELALIRYAVQLGSQASLDVTALRYAHGSAQVTATTPTNEVAVTTSILSPKAYAYGMTLTPMYLR</sequence>
<dbReference type="Proteomes" id="UP000092668">
    <property type="component" value="Unassembled WGS sequence"/>
</dbReference>
<evidence type="ECO:0000313" key="2">
    <source>
        <dbReference type="Proteomes" id="UP000092668"/>
    </source>
</evidence>
<name>A0A1B8SLE6_9MYCO</name>
<dbReference type="EMBL" id="LFOE01000001">
    <property type="protein sequence ID" value="OBY33513.1"/>
    <property type="molecule type" value="Genomic_DNA"/>
</dbReference>
<evidence type="ECO:0008006" key="3">
    <source>
        <dbReference type="Google" id="ProtNLM"/>
    </source>
</evidence>
<accession>A0A1B8SLE6</accession>
<reference evidence="1 2" key="1">
    <citation type="submission" date="2015-06" db="EMBL/GenBank/DDBJ databases">
        <title>Genome sequence of Mycobacterium kumamotonense strain Roo.</title>
        <authorList>
            <person name="Greninger A.L."/>
            <person name="Cunningham G."/>
            <person name="Miller S."/>
        </authorList>
    </citation>
    <scope>NUCLEOTIDE SEQUENCE [LARGE SCALE GENOMIC DNA]</scope>
    <source>
        <strain evidence="1 2">Roo</strain>
    </source>
</reference>
<dbReference type="Gene3D" id="2.60.120.260">
    <property type="entry name" value="Galactose-binding domain-like"/>
    <property type="match status" value="1"/>
</dbReference>
<organism evidence="1 2">
    <name type="scientific">Mycolicibacter kumamotonensis</name>
    <dbReference type="NCBI Taxonomy" id="354243"/>
    <lineage>
        <taxon>Bacteria</taxon>
        <taxon>Bacillati</taxon>
        <taxon>Actinomycetota</taxon>
        <taxon>Actinomycetes</taxon>
        <taxon>Mycobacteriales</taxon>
        <taxon>Mycobacteriaceae</taxon>
        <taxon>Mycolicibacter</taxon>
    </lineage>
</organism>
<protein>
    <recommendedName>
        <fullName evidence="3">Minor tail protein</fullName>
    </recommendedName>
</protein>
<dbReference type="AlphaFoldDB" id="A0A1B8SLE6"/>
<proteinExistence type="predicted"/>
<comment type="caution">
    <text evidence="1">The sequence shown here is derived from an EMBL/GenBank/DDBJ whole genome shotgun (WGS) entry which is preliminary data.</text>
</comment>